<name>A0A5N5FWS9_9ROSA</name>
<evidence type="ECO:0000313" key="8">
    <source>
        <dbReference type="Proteomes" id="UP000327157"/>
    </source>
</evidence>
<feature type="domain" description="GH10" evidence="6">
    <location>
        <begin position="676"/>
        <end position="972"/>
    </location>
</feature>
<sequence>MGFASDRSSVSSATKWLGFVTAVWVQAISGNNYTFSNYSDALKTLMSLTQLELNNLSVAKDVGKAFGLLAGLASDKLPTWVILLIGSVEGLVGYGAQWLVVSERIKPLSYWQMCIFLCMGGNSTTWMNTAILVTCIRNFRRNRGPVSGILKGYVGLSTAIFTDLCAALFNNDPSSFLLMLSITPFAVCLTAMLFLREVTPSSSSAEDHRDSRYFWIVNAVAVCVAVYLLAYDFIPDPSNLFSLIFSIILLILLASPLVIPAYAFFTAWASKPDRVAYESGLDPYTRADEPLLRQTAADNTHQMPEAAAASEELEAKRRPVLGEDHTIFEAMRKLDFWILFVSFLCGVGTGLAVMNNMGQIGLAMGYVDVSIFVALTSIWGFFGRIGSGMVSENFIRKAATPRPLWNAASQILMAVGYILMAIAMPGSLYIGSIVVGICYGVRLAITVPTASELFGLKYYGLIYNILILNLPLGSFLFSGLLAGLLYDMEATTTEGGGNTCVGAHCYRLGPLYDSTAYTECKLQPEEPLYGGGIIVDRLGNSASSGVYSTSFILHNLTQGTIYCFSSWVKIEGAGSALIRASLKTENETHNCVGTVLAKHGCWSFLKGGFVLNSPSQLSTLFFQNADDRDVNIEITSSSLMPFSVQQWSTYQQYMINTKRKRSVTVHVSDKQGKRLQGLEIDIEQVSKDFPFGSAIAKTILGNLPYQDWFTKRFNAAVFENELKWYATEPEQGKTNYTIADQMLQFVRANQVIARGHNIFWEDPKYTPQWVRNLTGSDLQSAVNSRIQSLMSKYREEFIHWDVSNEMLHFDFYEQKLGTNAALHFFETAHKSDPLATLFMNDFNVVETCSDVNSTVDSYISRLRELRHGGALMDGIGLEGHFTVPNLPLMRAILDKLATLGLPIWLTEVDISSTLDKETQAIYLEQVLREGFSHPSVNGIMLWTAMHPNGCYQMCLTDNNLQNLPAGDVVDKLLKEWQTGEIEGQTDEHGSYSFYGFLGEYRVSVKYGNRSSRSTFSLCQGKETRHVSIQM</sequence>
<feature type="transmembrane region" description="Helical" evidence="5">
    <location>
        <begin position="110"/>
        <end position="136"/>
    </location>
</feature>
<dbReference type="AlphaFoldDB" id="A0A5N5FWS9"/>
<reference evidence="8" key="2">
    <citation type="submission" date="2019-10" db="EMBL/GenBank/DDBJ databases">
        <title>A de novo genome assembly of a pear dwarfing rootstock.</title>
        <authorList>
            <person name="Wang F."/>
            <person name="Wang J."/>
            <person name="Li S."/>
            <person name="Zhang Y."/>
            <person name="Fang M."/>
            <person name="Ma L."/>
            <person name="Zhao Y."/>
            <person name="Jiang S."/>
        </authorList>
    </citation>
    <scope>NUCLEOTIDE SEQUENCE [LARGE SCALE GENOMIC DNA]</scope>
</reference>
<feature type="transmembrane region" description="Helical" evidence="5">
    <location>
        <begin position="403"/>
        <end position="422"/>
    </location>
</feature>
<dbReference type="Gene3D" id="3.20.20.80">
    <property type="entry name" value="Glycosidases"/>
    <property type="match status" value="1"/>
</dbReference>
<keyword evidence="4" id="KW-0624">Polysaccharide degradation</keyword>
<dbReference type="InterPro" id="IPR010658">
    <property type="entry name" value="Nodulin-like"/>
</dbReference>
<keyword evidence="5" id="KW-1133">Transmembrane helix</keyword>
<reference evidence="7 8" key="3">
    <citation type="submission" date="2019-11" db="EMBL/GenBank/DDBJ databases">
        <title>A de novo genome assembly of a pear dwarfing rootstock.</title>
        <authorList>
            <person name="Wang F."/>
            <person name="Wang J."/>
            <person name="Li S."/>
            <person name="Zhang Y."/>
            <person name="Fang M."/>
            <person name="Ma L."/>
            <person name="Zhao Y."/>
            <person name="Jiang S."/>
        </authorList>
    </citation>
    <scope>NUCLEOTIDE SEQUENCE [LARGE SCALE GENOMIC DNA]</scope>
    <source>
        <strain evidence="7">S2</strain>
        <tissue evidence="7">Leaf</tissue>
    </source>
</reference>
<feature type="transmembrane region" description="Helical" evidence="5">
    <location>
        <begin position="360"/>
        <end position="382"/>
    </location>
</feature>
<comment type="caution">
    <text evidence="7">The sequence shown here is derived from an EMBL/GenBank/DDBJ whole genome shotgun (WGS) entry which is preliminary data.</text>
</comment>
<dbReference type="PANTHER" id="PTHR31490:SF3">
    <property type="entry name" value="GLYCOSYL HYDROLASE FAMILY 10 PROTEIN"/>
    <property type="match status" value="1"/>
</dbReference>
<reference evidence="7 8" key="1">
    <citation type="submission" date="2019-09" db="EMBL/GenBank/DDBJ databases">
        <authorList>
            <person name="Ou C."/>
        </authorList>
    </citation>
    <scope>NUCLEOTIDE SEQUENCE [LARGE SCALE GENOMIC DNA]</scope>
    <source>
        <strain evidence="7">S2</strain>
        <tissue evidence="7">Leaf</tissue>
    </source>
</reference>
<dbReference type="Pfam" id="PF23262">
    <property type="entry name" value="NFD4_C"/>
    <property type="match status" value="1"/>
</dbReference>
<dbReference type="Pfam" id="PF00331">
    <property type="entry name" value="Glyco_hydro_10"/>
    <property type="match status" value="1"/>
</dbReference>
<comment type="similarity">
    <text evidence="1">Belongs to the glycosyl hydrolase 10 (cellulase F) family.</text>
</comment>
<evidence type="ECO:0000313" key="7">
    <source>
        <dbReference type="EMBL" id="KAB2602744.1"/>
    </source>
</evidence>
<organism evidence="7 8">
    <name type="scientific">Pyrus ussuriensis x Pyrus communis</name>
    <dbReference type="NCBI Taxonomy" id="2448454"/>
    <lineage>
        <taxon>Eukaryota</taxon>
        <taxon>Viridiplantae</taxon>
        <taxon>Streptophyta</taxon>
        <taxon>Embryophyta</taxon>
        <taxon>Tracheophyta</taxon>
        <taxon>Spermatophyta</taxon>
        <taxon>Magnoliopsida</taxon>
        <taxon>eudicotyledons</taxon>
        <taxon>Gunneridae</taxon>
        <taxon>Pentapetalae</taxon>
        <taxon>rosids</taxon>
        <taxon>fabids</taxon>
        <taxon>Rosales</taxon>
        <taxon>Rosaceae</taxon>
        <taxon>Amygdaloideae</taxon>
        <taxon>Maleae</taxon>
        <taxon>Pyrus</taxon>
    </lineage>
</organism>
<dbReference type="OrthoDB" id="3055998at2759"/>
<dbReference type="PROSITE" id="PS51760">
    <property type="entry name" value="GH10_2"/>
    <property type="match status" value="1"/>
</dbReference>
<dbReference type="Pfam" id="PF06813">
    <property type="entry name" value="Nodulin-like"/>
    <property type="match status" value="1"/>
</dbReference>
<feature type="transmembrane region" description="Helical" evidence="5">
    <location>
        <begin position="240"/>
        <end position="265"/>
    </location>
</feature>
<dbReference type="EMBL" id="SMOL01000695">
    <property type="protein sequence ID" value="KAB2602744.1"/>
    <property type="molecule type" value="Genomic_DNA"/>
</dbReference>
<dbReference type="InterPro" id="IPR001000">
    <property type="entry name" value="GH10_dom"/>
</dbReference>
<evidence type="ECO:0000256" key="2">
    <source>
        <dbReference type="ARBA" id="ARBA00022801"/>
    </source>
</evidence>
<feature type="transmembrane region" description="Helical" evidence="5">
    <location>
        <begin position="175"/>
        <end position="195"/>
    </location>
</feature>
<feature type="transmembrane region" description="Helical" evidence="5">
    <location>
        <begin position="461"/>
        <end position="486"/>
    </location>
</feature>
<dbReference type="Gene3D" id="2.60.120.260">
    <property type="entry name" value="Galactose-binding domain-like"/>
    <property type="match status" value="1"/>
</dbReference>
<dbReference type="InterPro" id="IPR044846">
    <property type="entry name" value="GH10"/>
</dbReference>
<feature type="transmembrane region" description="Helical" evidence="5">
    <location>
        <begin position="428"/>
        <end position="449"/>
    </location>
</feature>
<dbReference type="PRINTS" id="PR00134">
    <property type="entry name" value="GLHYDRLASE10"/>
</dbReference>
<dbReference type="GO" id="GO:0031176">
    <property type="term" value="F:endo-1,4-beta-xylanase activity"/>
    <property type="evidence" value="ECO:0007669"/>
    <property type="project" value="UniProtKB-ARBA"/>
</dbReference>
<keyword evidence="7" id="KW-0858">Xylan degradation</keyword>
<dbReference type="PANTHER" id="PTHR31490">
    <property type="entry name" value="GLYCOSYL HYDROLASE"/>
    <property type="match status" value="1"/>
</dbReference>
<feature type="transmembrane region" description="Helical" evidence="5">
    <location>
        <begin position="336"/>
        <end position="354"/>
    </location>
</feature>
<dbReference type="Proteomes" id="UP000327157">
    <property type="component" value="Chromosome 10"/>
</dbReference>
<evidence type="ECO:0000256" key="1">
    <source>
        <dbReference type="ARBA" id="ARBA00007495"/>
    </source>
</evidence>
<protein>
    <submittedName>
        <fullName evidence="7">Endo-1,4-beta-xylanase C</fullName>
    </submittedName>
</protein>
<keyword evidence="2 7" id="KW-0378">Hydrolase</keyword>
<dbReference type="CDD" id="cd17354">
    <property type="entry name" value="MFS_Mch1p_like"/>
    <property type="match status" value="1"/>
</dbReference>
<accession>A0A5N5FWS9</accession>
<keyword evidence="5" id="KW-0812">Transmembrane</keyword>
<keyword evidence="3" id="KW-0119">Carbohydrate metabolism</keyword>
<dbReference type="InterPro" id="IPR036259">
    <property type="entry name" value="MFS_trans_sf"/>
</dbReference>
<dbReference type="InterPro" id="IPR056555">
    <property type="entry name" value="NFD4_C"/>
</dbReference>
<evidence type="ECO:0000256" key="4">
    <source>
        <dbReference type="ARBA" id="ARBA00023326"/>
    </source>
</evidence>
<dbReference type="GO" id="GO:0045493">
    <property type="term" value="P:xylan catabolic process"/>
    <property type="evidence" value="ECO:0007669"/>
    <property type="project" value="UniProtKB-KW"/>
</dbReference>
<dbReference type="SUPFAM" id="SSF51445">
    <property type="entry name" value="(Trans)glycosidases"/>
    <property type="match status" value="1"/>
</dbReference>
<evidence type="ECO:0000256" key="3">
    <source>
        <dbReference type="ARBA" id="ARBA00023277"/>
    </source>
</evidence>
<dbReference type="SUPFAM" id="SSF103473">
    <property type="entry name" value="MFS general substrate transporter"/>
    <property type="match status" value="1"/>
</dbReference>
<dbReference type="InterPro" id="IPR017853">
    <property type="entry name" value="GH"/>
</dbReference>
<keyword evidence="5" id="KW-0472">Membrane</keyword>
<feature type="transmembrane region" description="Helical" evidence="5">
    <location>
        <begin position="215"/>
        <end position="234"/>
    </location>
</feature>
<dbReference type="SMART" id="SM00633">
    <property type="entry name" value="Glyco_10"/>
    <property type="match status" value="1"/>
</dbReference>
<feature type="transmembrane region" description="Helical" evidence="5">
    <location>
        <begin position="77"/>
        <end position="98"/>
    </location>
</feature>
<keyword evidence="7" id="KW-0326">Glycosidase</keyword>
<evidence type="ECO:0000256" key="5">
    <source>
        <dbReference type="SAM" id="Phobius"/>
    </source>
</evidence>
<evidence type="ECO:0000259" key="6">
    <source>
        <dbReference type="PROSITE" id="PS51760"/>
    </source>
</evidence>
<proteinExistence type="inferred from homology"/>
<keyword evidence="8" id="KW-1185">Reference proteome</keyword>
<gene>
    <name evidence="7" type="ORF">D8674_003749</name>
</gene>